<dbReference type="PATRIC" id="fig|2287.6.peg.1993"/>
<evidence type="ECO:0000313" key="13">
    <source>
        <dbReference type="Proteomes" id="UP000033057"/>
    </source>
</evidence>
<evidence type="ECO:0000313" key="16">
    <source>
        <dbReference type="Proteomes" id="UP000076770"/>
    </source>
</evidence>
<evidence type="ECO:0000313" key="3">
    <source>
        <dbReference type="EMBL" id="AKA79552.1"/>
    </source>
</evidence>
<dbReference type="KEGG" id="ssoa:SULA_1942"/>
<evidence type="ECO:0000313" key="17">
    <source>
        <dbReference type="Proteomes" id="UP000267993"/>
    </source>
</evidence>
<dbReference type="EMBL" id="CP033236">
    <property type="protein sequence ID" value="AZF71260.1"/>
    <property type="molecule type" value="Genomic_DNA"/>
</dbReference>
<dbReference type="OMA" id="SYYCILC"/>
<reference evidence="16" key="3">
    <citation type="submission" date="2016-04" db="EMBL/GenBank/DDBJ databases">
        <authorList>
            <person name="Shah S.A."/>
            <person name="Garrett R.A."/>
        </authorList>
    </citation>
    <scope>NUCLEOTIDE SEQUENCE [LARGE SCALE GENOMIC DNA]</scope>
    <source>
        <strain evidence="16">ATCC 35091 / DSM 1616 / JCM 8930 / NBRC 15331 / P1</strain>
    </source>
</reference>
<dbReference type="Proteomes" id="UP000033085">
    <property type="component" value="Chromosome"/>
</dbReference>
<dbReference type="GeneID" id="1455177"/>
<evidence type="ECO:0000313" key="15">
    <source>
        <dbReference type="Proteomes" id="UP000033106"/>
    </source>
</evidence>
<reference evidence="11 24" key="6">
    <citation type="journal article" date="2020" name="Nat. Commun.">
        <title>The structures of two archaeal type IV pili illuminate evolutionary relationships.</title>
        <authorList>
            <person name="Wang F."/>
            <person name="Baquero D.P."/>
            <person name="Su Z."/>
            <person name="Beltran L.C."/>
            <person name="Prangishvili D."/>
            <person name="Krupovic M."/>
            <person name="Egelman E.H."/>
        </authorList>
    </citation>
    <scope>NUCLEOTIDE SEQUENCE [LARGE SCALE GENOMIC DNA]</scope>
    <source>
        <strain evidence="11 24">POZ149</strain>
    </source>
</reference>
<dbReference type="Proteomes" id="UP000282269">
    <property type="component" value="Chromosome"/>
</dbReference>
<evidence type="ECO:0000313" key="11">
    <source>
        <dbReference type="EMBL" id="QPG51112.1"/>
    </source>
</evidence>
<dbReference type="KEGG" id="ssol:SULB_1943"/>
<dbReference type="Proteomes" id="UP000273194">
    <property type="component" value="Chromosome"/>
</dbReference>
<evidence type="ECO:0000313" key="18">
    <source>
        <dbReference type="Proteomes" id="UP000269431"/>
    </source>
</evidence>
<evidence type="ECO:0000313" key="4">
    <source>
        <dbReference type="EMBL" id="AZF68640.1"/>
    </source>
</evidence>
<evidence type="ECO:0000313" key="23">
    <source>
        <dbReference type="Proteomes" id="UP000282269"/>
    </source>
</evidence>
<proteinExistence type="predicted"/>
<evidence type="ECO:0000313" key="7">
    <source>
        <dbReference type="EMBL" id="AZF76503.1"/>
    </source>
</evidence>
<evidence type="ECO:0000313" key="21">
    <source>
        <dbReference type="Proteomes" id="UP000275843"/>
    </source>
</evidence>
<dbReference type="GeneID" id="44129863"/>
<name>A0A0E3MES3_SACSO</name>
<evidence type="ECO:0000313" key="1">
    <source>
        <dbReference type="EMBL" id="AKA74161.1"/>
    </source>
</evidence>
<organism evidence="2 13">
    <name type="scientific">Saccharolobus solfataricus</name>
    <name type="common">Sulfolobus solfataricus</name>
    <dbReference type="NCBI Taxonomy" id="2287"/>
    <lineage>
        <taxon>Archaea</taxon>
        <taxon>Thermoproteota</taxon>
        <taxon>Thermoprotei</taxon>
        <taxon>Sulfolobales</taxon>
        <taxon>Sulfolobaceae</taxon>
        <taxon>Saccharolobus</taxon>
    </lineage>
</organism>
<dbReference type="Proteomes" id="UP000267993">
    <property type="component" value="Chromosome"/>
</dbReference>
<evidence type="ECO:0000313" key="5">
    <source>
        <dbReference type="EMBL" id="AZF71260.1"/>
    </source>
</evidence>
<dbReference type="EMBL" id="CP050869">
    <property type="protein sequence ID" value="QPG51112.1"/>
    <property type="molecule type" value="Genomic_DNA"/>
</dbReference>
<dbReference type="Proteomes" id="UP000273443">
    <property type="component" value="Chromosome"/>
</dbReference>
<dbReference type="PANTHER" id="PTHR40730">
    <property type="entry name" value="TRANSCRIPTIONAL REGULATOR PROTEIN-LIKE PROTEIN"/>
    <property type="match status" value="1"/>
</dbReference>
<dbReference type="AlphaFoldDB" id="A0A0E3MES3"/>
<dbReference type="KEGG" id="ssof:SULC_1941"/>
<dbReference type="EMBL" id="CP011056">
    <property type="protein sequence ID" value="AKA76859.1"/>
    <property type="molecule type" value="Genomic_DNA"/>
</dbReference>
<evidence type="ECO:0000313" key="22">
    <source>
        <dbReference type="Proteomes" id="UP000278715"/>
    </source>
</evidence>
<gene>
    <name evidence="11" type="ORF">HFC64_15925</name>
    <name evidence="12" type="ORF">SSOP1_0965</name>
    <name evidence="3" type="ORF">SULA_1942</name>
    <name evidence="1" type="ORF">SULB_1943</name>
    <name evidence="2" type="ORF">SULC_1941</name>
    <name evidence="4" type="ORF">SULG_09770</name>
    <name evidence="5" type="ORF">SULH_09770</name>
    <name evidence="6" type="ORF">SULI_09770</name>
    <name evidence="7" type="ORF">SULM_09760</name>
    <name evidence="8" type="ORF">SULN_09760</name>
    <name evidence="9" type="ORF">SULO_09770</name>
    <name evidence="10" type="ORF">SULZ_09705</name>
</gene>
<reference evidence="13 14" key="1">
    <citation type="journal article" date="2015" name="Genome Announc.">
        <title>Complete Genome Sequence of Sulfolobus solfataricus Strain 98/2 and Evolved Derivatives.</title>
        <authorList>
            <person name="McCarthy S."/>
            <person name="Gradnigo J."/>
            <person name="Johnson T."/>
            <person name="Payne S."/>
            <person name="Lipzen A."/>
            <person name="Martin J."/>
            <person name="Schackwitz W."/>
            <person name="Moriyama E."/>
            <person name="Blum P."/>
        </authorList>
    </citation>
    <scope>NUCLEOTIDE SEQUENCE [LARGE SCALE GENOMIC DNA]</scope>
    <source>
        <strain evidence="13">98/2 SULC</strain>
        <strain evidence="1">SARC-B</strain>
        <strain evidence="2">SARC-C</strain>
        <strain evidence="3 15">SULA</strain>
        <strain evidence="14">SULB</strain>
    </source>
</reference>
<evidence type="ECO:0000313" key="12">
    <source>
        <dbReference type="EMBL" id="SAI84519.1"/>
    </source>
</evidence>
<evidence type="ECO:0000313" key="9">
    <source>
        <dbReference type="EMBL" id="AZF81716.1"/>
    </source>
</evidence>
<dbReference type="EMBL" id="CP033235">
    <property type="protein sequence ID" value="AZF68640.1"/>
    <property type="molecule type" value="Genomic_DNA"/>
</dbReference>
<dbReference type="Proteomes" id="UP000033057">
    <property type="component" value="Chromosome"/>
</dbReference>
<dbReference type="PANTHER" id="PTHR40730:SF3">
    <property type="entry name" value="HTH CRO_C1-TYPE DOMAIN-CONTAINING PROTEIN"/>
    <property type="match status" value="1"/>
</dbReference>
<evidence type="ECO:0000313" key="24">
    <source>
        <dbReference type="Proteomes" id="UP000594632"/>
    </source>
</evidence>
<dbReference type="EMBL" id="LT549890">
    <property type="protein sequence ID" value="SAI84519.1"/>
    <property type="molecule type" value="Genomic_DNA"/>
</dbReference>
<sequence length="122" mass="13785">MSLQLPCEFSVREILPAVRSIVAQKLIKERNLSEYKAANLMGLTPAAVSNYLKSRRGSNLRSLLEKDEKFMDLVNEVTERILNSNSNLSVYYCILCSEGKKVLTKHGYALSPCLYETIVEPK</sequence>
<evidence type="ECO:0000313" key="19">
    <source>
        <dbReference type="Proteomes" id="UP000273194"/>
    </source>
</evidence>
<dbReference type="Proteomes" id="UP000278715">
    <property type="component" value="Chromosome"/>
</dbReference>
<dbReference type="EMBL" id="CP011055">
    <property type="protein sequence ID" value="AKA74161.1"/>
    <property type="molecule type" value="Genomic_DNA"/>
</dbReference>
<dbReference type="Proteomes" id="UP000076770">
    <property type="component" value="Chromosome i"/>
</dbReference>
<evidence type="ECO:0000313" key="8">
    <source>
        <dbReference type="EMBL" id="AZF79112.1"/>
    </source>
</evidence>
<dbReference type="EMBL" id="CP011057">
    <property type="protein sequence ID" value="AKA79552.1"/>
    <property type="molecule type" value="Genomic_DNA"/>
</dbReference>
<dbReference type="EMBL" id="CP033241">
    <property type="protein sequence ID" value="AZF84292.1"/>
    <property type="molecule type" value="Genomic_DNA"/>
</dbReference>
<evidence type="ECO:0000313" key="20">
    <source>
        <dbReference type="Proteomes" id="UP000273443"/>
    </source>
</evidence>
<evidence type="ECO:0000313" key="6">
    <source>
        <dbReference type="EMBL" id="AZF73880.1"/>
    </source>
</evidence>
<dbReference type="EMBL" id="CP033238">
    <property type="protein sequence ID" value="AZF76503.1"/>
    <property type="molecule type" value="Genomic_DNA"/>
</dbReference>
<dbReference type="EMBL" id="CP033240">
    <property type="protein sequence ID" value="AZF81716.1"/>
    <property type="molecule type" value="Genomic_DNA"/>
</dbReference>
<reference evidence="17 18" key="4">
    <citation type="journal article" date="2018" name="Proc. Natl. Acad. Sci. U.S.A.">
        <title>Nonmutational mechanism of inheritance in the Archaeon Sulfolobus solfataricus.</title>
        <authorList>
            <person name="Payne S."/>
            <person name="McCarthy S."/>
            <person name="Johnson T."/>
            <person name="North E."/>
            <person name="Blum P."/>
        </authorList>
    </citation>
    <scope>NUCLEOTIDE SEQUENCE [LARGE SCALE GENOMIC DNA]</scope>
    <source>
        <strain evidence="5 17">SARC-H</strain>
        <strain evidence="6 21">SARC-I</strain>
        <strain evidence="8 22">SARC-N</strain>
        <strain evidence="9 23">SARC-O</strain>
        <strain evidence="10 18">SUL120</strain>
        <strain evidence="4 19">SULG</strain>
        <strain evidence="7 20">SULM</strain>
    </source>
</reference>
<protein>
    <submittedName>
        <fullName evidence="2">Transcriptional regulator</fullName>
    </submittedName>
</protein>
<evidence type="ECO:0000313" key="2">
    <source>
        <dbReference type="EMBL" id="AKA76859.1"/>
    </source>
</evidence>
<dbReference type="EMBL" id="CP033239">
    <property type="protein sequence ID" value="AZF79112.1"/>
    <property type="molecule type" value="Genomic_DNA"/>
</dbReference>
<dbReference type="Proteomes" id="UP000594632">
    <property type="component" value="Chromosome"/>
</dbReference>
<accession>A0A0E3MES3</accession>
<dbReference type="Proteomes" id="UP000275843">
    <property type="component" value="Chromosome"/>
</dbReference>
<dbReference type="RefSeq" id="WP_009992364.1">
    <property type="nucleotide sequence ID" value="NZ_CP011055.2"/>
</dbReference>
<evidence type="ECO:0000313" key="14">
    <source>
        <dbReference type="Proteomes" id="UP000033085"/>
    </source>
</evidence>
<reference evidence="2" key="5">
    <citation type="submission" date="2018-10" db="EMBL/GenBank/DDBJ databases">
        <authorList>
            <person name="McCarthy S."/>
            <person name="Gradnigo J."/>
            <person name="Johnson T."/>
            <person name="Payne S."/>
            <person name="Lipzen A."/>
            <person name="Schackwitz W."/>
            <person name="Martin J."/>
            <person name="Moriyama E."/>
            <person name="Blum P."/>
        </authorList>
    </citation>
    <scope>NUCLEOTIDE SEQUENCE</scope>
    <source>
        <strain evidence="1">SARC-B</strain>
        <strain evidence="2">SARC-C</strain>
        <strain evidence="3">SULA</strain>
    </source>
</reference>
<dbReference type="Proteomes" id="UP000033106">
    <property type="component" value="Chromosome"/>
</dbReference>
<evidence type="ECO:0000313" key="10">
    <source>
        <dbReference type="EMBL" id="AZF84292.1"/>
    </source>
</evidence>
<dbReference type="OrthoDB" id="42697at2157"/>
<dbReference type="Proteomes" id="UP000269431">
    <property type="component" value="Chromosome"/>
</dbReference>
<dbReference type="EMBL" id="CP033237">
    <property type="protein sequence ID" value="AZF73880.1"/>
    <property type="molecule type" value="Genomic_DNA"/>
</dbReference>
<reference evidence="12" key="2">
    <citation type="submission" date="2016-04" db="EMBL/GenBank/DDBJ databases">
        <authorList>
            <person name="Evans L.H."/>
            <person name="Alamgir A."/>
            <person name="Owens N."/>
            <person name="Weber N.D."/>
            <person name="Virtaneva K."/>
            <person name="Barbian K."/>
            <person name="Babar A."/>
            <person name="Rosenke K."/>
        </authorList>
    </citation>
    <scope>NUCLEOTIDE SEQUENCE</scope>
    <source>
        <strain evidence="12">P1</strain>
    </source>
</reference>